<comment type="similarity">
    <text evidence="1 3">Belongs to the short-chain dehydrogenases/reductases (SDR) family.</text>
</comment>
<dbReference type="PRINTS" id="PR00081">
    <property type="entry name" value="GDHRDH"/>
</dbReference>
<dbReference type="PANTHER" id="PTHR43180">
    <property type="entry name" value="3-OXOACYL-(ACYL-CARRIER-PROTEIN) REDUCTASE (AFU_ORTHOLOGUE AFUA_6G11210)"/>
    <property type="match status" value="1"/>
</dbReference>
<dbReference type="CDD" id="cd05233">
    <property type="entry name" value="SDR_c"/>
    <property type="match status" value="1"/>
</dbReference>
<dbReference type="Proteomes" id="UP001059617">
    <property type="component" value="Chromosome"/>
</dbReference>
<dbReference type="InterPro" id="IPR036291">
    <property type="entry name" value="NAD(P)-bd_dom_sf"/>
</dbReference>
<reference evidence="4" key="2">
    <citation type="submission" date="2022-09" db="EMBL/GenBank/DDBJ databases">
        <title>Biosynthetic gene clusters of Dactylosporangioum fulvum.</title>
        <authorList>
            <person name="Caradec T."/>
        </authorList>
    </citation>
    <scope>NUCLEOTIDE SEQUENCE</scope>
    <source>
        <strain evidence="4">NRRL B-16292</strain>
    </source>
</reference>
<keyword evidence="5" id="KW-1185">Reference proteome</keyword>
<dbReference type="RefSeq" id="WP_259862999.1">
    <property type="nucleotide sequence ID" value="NZ_BAAAST010000026.1"/>
</dbReference>
<keyword evidence="2" id="KW-0560">Oxidoreductase</keyword>
<dbReference type="Pfam" id="PF00106">
    <property type="entry name" value="adh_short"/>
    <property type="match status" value="1"/>
</dbReference>
<evidence type="ECO:0000256" key="1">
    <source>
        <dbReference type="ARBA" id="ARBA00006484"/>
    </source>
</evidence>
<organism evidence="4 5">
    <name type="scientific">Dactylosporangium fulvum</name>
    <dbReference type="NCBI Taxonomy" id="53359"/>
    <lineage>
        <taxon>Bacteria</taxon>
        <taxon>Bacillati</taxon>
        <taxon>Actinomycetota</taxon>
        <taxon>Actinomycetes</taxon>
        <taxon>Micromonosporales</taxon>
        <taxon>Micromonosporaceae</taxon>
        <taxon>Dactylosporangium</taxon>
    </lineage>
</organism>
<dbReference type="SUPFAM" id="SSF51735">
    <property type="entry name" value="NAD(P)-binding Rossmann-fold domains"/>
    <property type="match status" value="1"/>
</dbReference>
<dbReference type="InterPro" id="IPR002347">
    <property type="entry name" value="SDR_fam"/>
</dbReference>
<protein>
    <submittedName>
        <fullName evidence="4">SDR family oxidoreductase</fullName>
    </submittedName>
</protein>
<evidence type="ECO:0000256" key="2">
    <source>
        <dbReference type="ARBA" id="ARBA00023002"/>
    </source>
</evidence>
<evidence type="ECO:0000313" key="5">
    <source>
        <dbReference type="Proteomes" id="UP001059617"/>
    </source>
</evidence>
<accession>A0ABY5W6U1</accession>
<dbReference type="PANTHER" id="PTHR43180:SF33">
    <property type="entry name" value="15-HYDROXYPROSTAGLANDIN DEHYDROGENASE [NAD(+)]-LIKE"/>
    <property type="match status" value="1"/>
</dbReference>
<dbReference type="EMBL" id="CP073720">
    <property type="protein sequence ID" value="UWP84979.1"/>
    <property type="molecule type" value="Genomic_DNA"/>
</dbReference>
<reference evidence="4" key="1">
    <citation type="submission" date="2021-04" db="EMBL/GenBank/DDBJ databases">
        <authorList>
            <person name="Hartkoorn R.C."/>
            <person name="Beaudoing E."/>
            <person name="Hot D."/>
        </authorList>
    </citation>
    <scope>NUCLEOTIDE SEQUENCE</scope>
    <source>
        <strain evidence="4">NRRL B-16292</strain>
    </source>
</reference>
<evidence type="ECO:0000256" key="3">
    <source>
        <dbReference type="RuleBase" id="RU000363"/>
    </source>
</evidence>
<proteinExistence type="inferred from homology"/>
<gene>
    <name evidence="4" type="ORF">Dfulv_12430</name>
</gene>
<dbReference type="PRINTS" id="PR00080">
    <property type="entry name" value="SDRFAMILY"/>
</dbReference>
<name>A0ABY5W6U1_9ACTN</name>
<dbReference type="Gene3D" id="3.40.50.720">
    <property type="entry name" value="NAD(P)-binding Rossmann-like Domain"/>
    <property type="match status" value="1"/>
</dbReference>
<evidence type="ECO:0000313" key="4">
    <source>
        <dbReference type="EMBL" id="UWP84979.1"/>
    </source>
</evidence>
<sequence>MTVALVTGGAGGIGAAVCARLAALGHTVVVADLDLEAAERVAKEVGGTAVRTDVSDPADNHAMVAHAVAAHGGLDVLVLGAGIQSDVPPDPGLDVARYRRALGVNLDGVVFGVDAATPALRDSGGQVVVNASLAALGPELANPVYALTKAAAVAYVRAMSTPLARAGVRINAICPGFTDTPFLGITARLMRKQKFPLLSPDEVALAVETVVTGDGTGEAWALVAGRPAAPYRFPDVPTTMLPDGTEVVLKPFLSAKQ</sequence>